<dbReference type="EMBL" id="CP065956">
    <property type="protein sequence ID" value="QSR87765.1"/>
    <property type="molecule type" value="Genomic_DNA"/>
</dbReference>
<proteinExistence type="predicted"/>
<accession>A0ABX7PXN3</accession>
<organism evidence="2 3">
    <name type="scientific">Candidatus Methylacidiphilum infernorum</name>
    <dbReference type="NCBI Taxonomy" id="511746"/>
    <lineage>
        <taxon>Bacteria</taxon>
        <taxon>Pseudomonadati</taxon>
        <taxon>Verrucomicrobiota</taxon>
        <taxon>Methylacidiphilae</taxon>
        <taxon>Methylacidiphilales</taxon>
        <taxon>Methylacidiphilaceae</taxon>
        <taxon>Methylacidiphilum (ex Ratnadevi et al. 2023)</taxon>
    </lineage>
</organism>
<evidence type="ECO:0000313" key="2">
    <source>
        <dbReference type="EMBL" id="QSR87765.1"/>
    </source>
</evidence>
<gene>
    <name evidence="2" type="ORF">EM20IM_05240</name>
</gene>
<name>A0ABX7PXN3_9BACT</name>
<keyword evidence="3" id="KW-1185">Reference proteome</keyword>
<evidence type="ECO:0000313" key="3">
    <source>
        <dbReference type="Proteomes" id="UP000663088"/>
    </source>
</evidence>
<feature type="region of interest" description="Disordered" evidence="1">
    <location>
        <begin position="190"/>
        <end position="209"/>
    </location>
</feature>
<protein>
    <submittedName>
        <fullName evidence="2">Fis family transcriptional regulator</fullName>
    </submittedName>
</protein>
<dbReference type="Proteomes" id="UP000663088">
    <property type="component" value="Chromosome"/>
</dbReference>
<reference evidence="2 3" key="1">
    <citation type="submission" date="2020-12" db="EMBL/GenBank/DDBJ databases">
        <authorList>
            <person name="Awala S.I."/>
            <person name="Gwak J.-H."/>
            <person name="Kim S.-J."/>
            <person name="Rhee S.-K."/>
        </authorList>
    </citation>
    <scope>NUCLEOTIDE SEQUENCE [LARGE SCALE GENOMIC DNA]</scope>
    <source>
        <strain evidence="2 3">IT5</strain>
    </source>
</reference>
<evidence type="ECO:0000256" key="1">
    <source>
        <dbReference type="SAM" id="MobiDB-lite"/>
    </source>
</evidence>
<sequence>MIEEKSGVVEIKTPKNELYKLHFSNRQFLGAETENGWIEDIFTLRALLSELTDKQESSFFFKETAVDSQNRALMLPIEQFIIASLHSLKTKYQKTIADFYPDPDTVFLSTGADPSFLGSDLFAFWIEAQPFFSRGTTAKELSKYLFFPLEDILFYIYTLHLLKMIRLSDKKRVFQLPLLEHPLLNSTENKTLNDNLSPAKLGEEKPSSSLEERTEIQAIQIYQSDQQQKKGLLKRLIYSFKNFFRKMYE</sequence>